<proteinExistence type="predicted"/>
<comment type="caution">
    <text evidence="1">The sequence shown here is derived from an EMBL/GenBank/DDBJ whole genome shotgun (WGS) entry which is preliminary data.</text>
</comment>
<dbReference type="InterPro" id="IPR011604">
    <property type="entry name" value="PDDEXK-like_dom_sf"/>
</dbReference>
<reference evidence="1" key="1">
    <citation type="journal article" date="2014" name="Front. Microbiol.">
        <title>High frequency of phylogenetically diverse reductive dehalogenase-homologous genes in deep subseafloor sedimentary metagenomes.</title>
        <authorList>
            <person name="Kawai M."/>
            <person name="Futagami T."/>
            <person name="Toyoda A."/>
            <person name="Takaki Y."/>
            <person name="Nishi S."/>
            <person name="Hori S."/>
            <person name="Arai W."/>
            <person name="Tsubouchi T."/>
            <person name="Morono Y."/>
            <person name="Uchiyama I."/>
            <person name="Ito T."/>
            <person name="Fujiyama A."/>
            <person name="Inagaki F."/>
            <person name="Takami H."/>
        </authorList>
    </citation>
    <scope>NUCLEOTIDE SEQUENCE</scope>
    <source>
        <strain evidence="1">Expedition CK06-06</strain>
    </source>
</reference>
<evidence type="ECO:0000313" key="1">
    <source>
        <dbReference type="EMBL" id="GAH64690.1"/>
    </source>
</evidence>
<gene>
    <name evidence="1" type="ORF">S03H2_42717</name>
</gene>
<dbReference type="Gene3D" id="3.90.320.10">
    <property type="match status" value="1"/>
</dbReference>
<sequence>MIKGFHCPEGKGDLFFNECLKCAASHKNTCQFDYPILAAMHRNIRKGDGISVSSLLNCLRKVVLQIRNDVYLDPKELYYAFRGQLFHTVIAQAQADGAICEKRFKRTVAGIILSGHPDVIYPEC</sequence>
<protein>
    <submittedName>
        <fullName evidence="1">Uncharacterized protein</fullName>
    </submittedName>
</protein>
<dbReference type="EMBL" id="BARU01026608">
    <property type="protein sequence ID" value="GAH64690.1"/>
    <property type="molecule type" value="Genomic_DNA"/>
</dbReference>
<accession>X1I5V5</accession>
<organism evidence="1">
    <name type="scientific">marine sediment metagenome</name>
    <dbReference type="NCBI Taxonomy" id="412755"/>
    <lineage>
        <taxon>unclassified sequences</taxon>
        <taxon>metagenomes</taxon>
        <taxon>ecological metagenomes</taxon>
    </lineage>
</organism>
<name>X1I5V5_9ZZZZ</name>
<feature type="non-terminal residue" evidence="1">
    <location>
        <position position="124"/>
    </location>
</feature>
<dbReference type="AlphaFoldDB" id="X1I5V5"/>